<dbReference type="InterPro" id="IPR003738">
    <property type="entry name" value="SRAP"/>
</dbReference>
<dbReference type="PANTHER" id="PTHR13604">
    <property type="entry name" value="DC12-RELATED"/>
    <property type="match status" value="1"/>
</dbReference>
<evidence type="ECO:0000256" key="7">
    <source>
        <dbReference type="ARBA" id="ARBA00023239"/>
    </source>
</evidence>
<dbReference type="GO" id="GO:0003697">
    <property type="term" value="F:single-stranded DNA binding"/>
    <property type="evidence" value="ECO:0007669"/>
    <property type="project" value="InterPro"/>
</dbReference>
<keyword evidence="3" id="KW-0227">DNA damage</keyword>
<dbReference type="GO" id="GO:0106300">
    <property type="term" value="P:protein-DNA covalent cross-linking repair"/>
    <property type="evidence" value="ECO:0007669"/>
    <property type="project" value="InterPro"/>
</dbReference>
<organism evidence="9 10">
    <name type="scientific">Paenibacillus campinasensis</name>
    <dbReference type="NCBI Taxonomy" id="66347"/>
    <lineage>
        <taxon>Bacteria</taxon>
        <taxon>Bacillati</taxon>
        <taxon>Bacillota</taxon>
        <taxon>Bacilli</taxon>
        <taxon>Bacillales</taxon>
        <taxon>Paenibacillaceae</taxon>
        <taxon>Paenibacillus</taxon>
    </lineage>
</organism>
<evidence type="ECO:0000256" key="8">
    <source>
        <dbReference type="RuleBase" id="RU364100"/>
    </source>
</evidence>
<evidence type="ECO:0000256" key="5">
    <source>
        <dbReference type="ARBA" id="ARBA00023124"/>
    </source>
</evidence>
<dbReference type="EC" id="3.4.-.-" evidence="8"/>
<dbReference type="OrthoDB" id="9782620at2"/>
<evidence type="ECO:0000313" key="10">
    <source>
        <dbReference type="Proteomes" id="UP000215596"/>
    </source>
</evidence>
<comment type="caution">
    <text evidence="9">The sequence shown here is derived from an EMBL/GenBank/DDBJ whole genome shotgun (WGS) entry which is preliminary data.</text>
</comment>
<keyword evidence="7" id="KW-0456">Lyase</keyword>
<evidence type="ECO:0000256" key="3">
    <source>
        <dbReference type="ARBA" id="ARBA00022763"/>
    </source>
</evidence>
<dbReference type="EMBL" id="NPBY01000007">
    <property type="protein sequence ID" value="PAD79941.1"/>
    <property type="molecule type" value="Genomic_DNA"/>
</dbReference>
<reference evidence="9 10" key="1">
    <citation type="submission" date="2017-07" db="EMBL/GenBank/DDBJ databases">
        <title>Isolation and whole genome analysis of endospore-forming bacteria from heroin.</title>
        <authorList>
            <person name="Kalinowski J."/>
            <person name="Ahrens B."/>
            <person name="Al-Dilaimi A."/>
            <person name="Winkler A."/>
            <person name="Wibberg D."/>
            <person name="Schleenbecker U."/>
            <person name="Ruckert C."/>
            <person name="Wolfel R."/>
            <person name="Grass G."/>
        </authorList>
    </citation>
    <scope>NUCLEOTIDE SEQUENCE [LARGE SCALE GENOMIC DNA]</scope>
    <source>
        <strain evidence="9 10">7537-G1</strain>
    </source>
</reference>
<name>A0A268F3K4_9BACL</name>
<dbReference type="GO" id="GO:0008233">
    <property type="term" value="F:peptidase activity"/>
    <property type="evidence" value="ECO:0007669"/>
    <property type="project" value="UniProtKB-KW"/>
</dbReference>
<dbReference type="RefSeq" id="WP_095263330.1">
    <property type="nucleotide sequence ID" value="NZ_NPBY01000007.1"/>
</dbReference>
<dbReference type="InterPro" id="IPR036590">
    <property type="entry name" value="SRAP-like"/>
</dbReference>
<dbReference type="Proteomes" id="UP000215596">
    <property type="component" value="Unassembled WGS sequence"/>
</dbReference>
<dbReference type="Pfam" id="PF02586">
    <property type="entry name" value="SRAP"/>
    <property type="match status" value="1"/>
</dbReference>
<keyword evidence="4 8" id="KW-0378">Hydrolase</keyword>
<evidence type="ECO:0000256" key="1">
    <source>
        <dbReference type="ARBA" id="ARBA00008136"/>
    </source>
</evidence>
<evidence type="ECO:0000256" key="2">
    <source>
        <dbReference type="ARBA" id="ARBA00022670"/>
    </source>
</evidence>
<dbReference type="Gene3D" id="3.90.1680.10">
    <property type="entry name" value="SOS response associated peptidase-like"/>
    <property type="match status" value="1"/>
</dbReference>
<comment type="similarity">
    <text evidence="1 8">Belongs to the SOS response-associated peptidase family.</text>
</comment>
<keyword evidence="2 8" id="KW-0645">Protease</keyword>
<accession>A0A268F3K4</accession>
<dbReference type="AlphaFoldDB" id="A0A268F3K4"/>
<evidence type="ECO:0000256" key="4">
    <source>
        <dbReference type="ARBA" id="ARBA00022801"/>
    </source>
</evidence>
<evidence type="ECO:0000313" key="9">
    <source>
        <dbReference type="EMBL" id="PAD79941.1"/>
    </source>
</evidence>
<keyword evidence="6" id="KW-0238">DNA-binding</keyword>
<keyword evidence="5" id="KW-0190">Covalent protein-DNA linkage</keyword>
<evidence type="ECO:0000256" key="6">
    <source>
        <dbReference type="ARBA" id="ARBA00023125"/>
    </source>
</evidence>
<dbReference type="PANTHER" id="PTHR13604:SF0">
    <property type="entry name" value="ABASIC SITE PROCESSING PROTEIN HMCES"/>
    <property type="match status" value="1"/>
</dbReference>
<dbReference type="GO" id="GO:0006508">
    <property type="term" value="P:proteolysis"/>
    <property type="evidence" value="ECO:0007669"/>
    <property type="project" value="UniProtKB-KW"/>
</dbReference>
<gene>
    <name evidence="9" type="ORF">CHH67_02120</name>
</gene>
<dbReference type="SUPFAM" id="SSF143081">
    <property type="entry name" value="BB1717-like"/>
    <property type="match status" value="1"/>
</dbReference>
<proteinExistence type="inferred from homology"/>
<protein>
    <recommendedName>
        <fullName evidence="8">Abasic site processing protein</fullName>
        <ecNumber evidence="8">3.4.-.-</ecNumber>
    </recommendedName>
</protein>
<dbReference type="GO" id="GO:0016829">
    <property type="term" value="F:lyase activity"/>
    <property type="evidence" value="ECO:0007669"/>
    <property type="project" value="UniProtKB-KW"/>
</dbReference>
<sequence length="234" mass="26552">MCGRYTLTVTWEELLMRYLIDPDSVSPFHIPRYNIAPSQQVTAIIHDGTRRRIGQLQWGLVPSWAKDASMAGKMINARSETLENKPAYKIPFYRKRCLIPADGFYEWQKNEHGKQPFRIRLRDGGIFSMAGLYDTWVTPDGQKRSTCTVITTEPNALMAPIHNRMPVILRKEDEALWLRREDASAAGDAQAMLQALRELLRPYPASEMQAEPVSTAVNSVRNDTEACIQSIADA</sequence>